<evidence type="ECO:0000259" key="2">
    <source>
        <dbReference type="Pfam" id="PF14291"/>
    </source>
</evidence>
<dbReference type="PANTHER" id="PTHR45749:SF21">
    <property type="entry name" value="DUF4371 DOMAIN-CONTAINING PROTEIN"/>
    <property type="match status" value="1"/>
</dbReference>
<dbReference type="InterPro" id="IPR012337">
    <property type="entry name" value="RNaseH-like_sf"/>
</dbReference>
<evidence type="ECO:0000313" key="3">
    <source>
        <dbReference type="EMBL" id="KAF0288044.1"/>
    </source>
</evidence>
<feature type="region of interest" description="Disordered" evidence="1">
    <location>
        <begin position="599"/>
        <end position="619"/>
    </location>
</feature>
<dbReference type="Pfam" id="PF14291">
    <property type="entry name" value="DUF4371"/>
    <property type="match status" value="1"/>
</dbReference>
<dbReference type="Proteomes" id="UP000440578">
    <property type="component" value="Unassembled WGS sequence"/>
</dbReference>
<keyword evidence="4" id="KW-1185">Reference proteome</keyword>
<sequence length="656" mass="73497">MDTPNQPPGKSIPKQDLGGRKLSFMDHWYTLHPWIHFCPTRGKVLCFHCARANALSSSVPAKEKAFITEGFSNWKKALQRFSQHARSEHHLRSLPPSRNSITGVIETADAKQQEVNRANLMKVITSIIYLARQGLALRGHGNDDGNLIELLKLRACDSEELEQWLRRKERYLHQDTQNEILQLVSHEVLRNIISGMRDAVDGEVPDVPPFSVIVDGTQDISGNEQQSICVRYVDKDFNVQEEFLGFYQAQSTTGADLSRLIEDALRRLNLPLTHLRGLAFDGAANMAGCVRGVQAILREKQPKALFVHCGAHCVNLAAKESCDVSTMLRNALYTINEVGRLFAESLKFREKFAELCVCENESPKKLRPLCPTRWTVRLQAVDAALDRYDEVLSTVEELGAGSTHVAARAAGLHAQLRKKSTLLALHMARVVLAPLDRLNRAAQGSRCTVSQLMSSVRLTKELLQAERDNADHTIQGLLRKVEASSCDAPMTLPRQKRVPARFAGAGEQHHAEDLPQYLREQLLLAIDSVCTQLSDRFDQEGVREHGKVEKALLSSLNVKELDQLFQESPWREDISVAYLAPQLQMVLQSSLMLSNQFLPKSSGPVPSTTTRGRLNDSPRYTTSICTSPRTFKGSPEKVCRMRLHGCRRRFFSGQSS</sequence>
<gene>
    <name evidence="3" type="primary">ZMYM1_6</name>
    <name evidence="3" type="ORF">FJT64_013561</name>
</gene>
<evidence type="ECO:0000313" key="4">
    <source>
        <dbReference type="Proteomes" id="UP000440578"/>
    </source>
</evidence>
<protein>
    <submittedName>
        <fullName evidence="3">Zinc finger MYM-type protein 1</fullName>
    </submittedName>
</protein>
<comment type="caution">
    <text evidence="3">The sequence shown here is derived from an EMBL/GenBank/DDBJ whole genome shotgun (WGS) entry which is preliminary data.</text>
</comment>
<feature type="domain" description="DUF4371" evidence="2">
    <location>
        <begin position="66"/>
        <end position="290"/>
    </location>
</feature>
<dbReference type="InterPro" id="IPR025398">
    <property type="entry name" value="DUF4371"/>
</dbReference>
<dbReference type="SUPFAM" id="SSF53098">
    <property type="entry name" value="Ribonuclease H-like"/>
    <property type="match status" value="1"/>
</dbReference>
<proteinExistence type="predicted"/>
<organism evidence="3 4">
    <name type="scientific">Amphibalanus amphitrite</name>
    <name type="common">Striped barnacle</name>
    <name type="synonym">Balanus amphitrite</name>
    <dbReference type="NCBI Taxonomy" id="1232801"/>
    <lineage>
        <taxon>Eukaryota</taxon>
        <taxon>Metazoa</taxon>
        <taxon>Ecdysozoa</taxon>
        <taxon>Arthropoda</taxon>
        <taxon>Crustacea</taxon>
        <taxon>Multicrustacea</taxon>
        <taxon>Cirripedia</taxon>
        <taxon>Thoracica</taxon>
        <taxon>Thoracicalcarea</taxon>
        <taxon>Balanomorpha</taxon>
        <taxon>Balanoidea</taxon>
        <taxon>Balanidae</taxon>
        <taxon>Amphibalaninae</taxon>
        <taxon>Amphibalanus</taxon>
    </lineage>
</organism>
<reference evidence="3 4" key="1">
    <citation type="submission" date="2019-07" db="EMBL/GenBank/DDBJ databases">
        <title>Draft genome assembly of a fouling barnacle, Amphibalanus amphitrite (Darwin, 1854): The first reference genome for Thecostraca.</title>
        <authorList>
            <person name="Kim W."/>
        </authorList>
    </citation>
    <scope>NUCLEOTIDE SEQUENCE [LARGE SCALE GENOMIC DNA]</scope>
    <source>
        <strain evidence="3">SNU_AA5</strain>
        <tissue evidence="3">Soma without cirri and trophi</tissue>
    </source>
</reference>
<dbReference type="AlphaFoldDB" id="A0A6A4V926"/>
<dbReference type="EMBL" id="VIIS01002138">
    <property type="protein sequence ID" value="KAF0288044.1"/>
    <property type="molecule type" value="Genomic_DNA"/>
</dbReference>
<dbReference type="PANTHER" id="PTHR45749">
    <property type="match status" value="1"/>
</dbReference>
<accession>A0A6A4V926</accession>
<feature type="compositionally biased region" description="Polar residues" evidence="1">
    <location>
        <begin position="604"/>
        <end position="619"/>
    </location>
</feature>
<dbReference type="OrthoDB" id="6356500at2759"/>
<evidence type="ECO:0000256" key="1">
    <source>
        <dbReference type="SAM" id="MobiDB-lite"/>
    </source>
</evidence>
<name>A0A6A4V926_AMPAM</name>